<protein>
    <submittedName>
        <fullName evidence="2">Plasmid pRiA4b ORF-3 family protein</fullName>
    </submittedName>
</protein>
<evidence type="ECO:0000259" key="1">
    <source>
        <dbReference type="Pfam" id="PF07929"/>
    </source>
</evidence>
<accession>A0A540VMN3</accession>
<dbReference type="InterPro" id="IPR024047">
    <property type="entry name" value="MM3350-like_sf"/>
</dbReference>
<gene>
    <name evidence="2" type="ORF">FKZ61_01215</name>
</gene>
<feature type="domain" description="Plasmid pRiA4b Orf3-like" evidence="1">
    <location>
        <begin position="62"/>
        <end position="172"/>
    </location>
</feature>
<dbReference type="Proteomes" id="UP000317371">
    <property type="component" value="Unassembled WGS sequence"/>
</dbReference>
<dbReference type="Pfam" id="PF07929">
    <property type="entry name" value="PRiA4_ORF3"/>
    <property type="match status" value="1"/>
</dbReference>
<name>A0A540VMN3_9CHLR</name>
<evidence type="ECO:0000313" key="3">
    <source>
        <dbReference type="Proteomes" id="UP000317371"/>
    </source>
</evidence>
<evidence type="ECO:0000313" key="2">
    <source>
        <dbReference type="EMBL" id="TQE98027.1"/>
    </source>
</evidence>
<dbReference type="InParanoid" id="A0A540VMN3"/>
<dbReference type="InterPro" id="IPR012912">
    <property type="entry name" value="Plasmid_pRiA4b_Orf3-like"/>
</dbReference>
<dbReference type="EMBL" id="VIGC01000001">
    <property type="protein sequence ID" value="TQE98027.1"/>
    <property type="molecule type" value="Genomic_DNA"/>
</dbReference>
<dbReference type="Gene3D" id="3.10.290.30">
    <property type="entry name" value="MM3350-like"/>
    <property type="match status" value="1"/>
</dbReference>
<dbReference type="AlphaFoldDB" id="A0A540VMN3"/>
<dbReference type="SUPFAM" id="SSF159941">
    <property type="entry name" value="MM3350-like"/>
    <property type="match status" value="1"/>
</dbReference>
<organism evidence="2 3">
    <name type="scientific">Litorilinea aerophila</name>
    <dbReference type="NCBI Taxonomy" id="1204385"/>
    <lineage>
        <taxon>Bacteria</taxon>
        <taxon>Bacillati</taxon>
        <taxon>Chloroflexota</taxon>
        <taxon>Caldilineae</taxon>
        <taxon>Caldilineales</taxon>
        <taxon>Caldilineaceae</taxon>
        <taxon>Litorilinea</taxon>
    </lineage>
</organism>
<reference evidence="2 3" key="1">
    <citation type="submission" date="2019-06" db="EMBL/GenBank/DDBJ databases">
        <title>Genome sequence of Litorilinea aerophila BAA-2444.</title>
        <authorList>
            <person name="Maclea K.S."/>
            <person name="Maurais E.G."/>
            <person name="Iannazzi L.C."/>
        </authorList>
    </citation>
    <scope>NUCLEOTIDE SEQUENCE [LARGE SCALE GENOMIC DNA]</scope>
    <source>
        <strain evidence="2 3">ATCC BAA-2444</strain>
    </source>
</reference>
<keyword evidence="3" id="KW-1185">Reference proteome</keyword>
<proteinExistence type="predicted"/>
<sequence length="251" mass="28784">MMRREYMATRSRTISYGKCFLCGKPFAKNTISRHLKKCVHEHDSSPDRPVRLFHLSVQGRYAPAYWMHLEIPASTTLAKLDNFLRATWLECCGHLSAFTIDNVSYELDTGMVDAMWKDIFGAARPTASMKTRLDRVLSVGKTFLYEYDFGTTTELQLKVVGERKGSPPQKEVRVLARNYAPVYPCIKCQQPGRWLNVWSGGYETYCDTHAKKHKDWDEAFLPVVNSPRVGECGYIGPRDESLLFEEIAPER</sequence>
<dbReference type="OrthoDB" id="162125at2"/>
<comment type="caution">
    <text evidence="2">The sequence shown here is derived from an EMBL/GenBank/DDBJ whole genome shotgun (WGS) entry which is preliminary data.</text>
</comment>